<feature type="domain" description="Dynein heavy chain coiled coil stalk" evidence="4">
    <location>
        <begin position="217"/>
        <end position="566"/>
    </location>
</feature>
<proteinExistence type="inferred from homology"/>
<feature type="domain" description="Dynein heavy chain region D6 P-loop" evidence="3">
    <location>
        <begin position="1184"/>
        <end position="1224"/>
    </location>
</feature>
<dbReference type="InterPro" id="IPR027417">
    <property type="entry name" value="P-loop_NTPase"/>
</dbReference>
<dbReference type="Gene3D" id="3.10.490.20">
    <property type="match status" value="1"/>
</dbReference>
<feature type="domain" description="Dynein heavy chain C-terminal" evidence="8">
    <location>
        <begin position="1708"/>
        <end position="2005"/>
    </location>
</feature>
<dbReference type="InterPro" id="IPR036397">
    <property type="entry name" value="RNaseH_sf"/>
</dbReference>
<dbReference type="Pfam" id="PF12777">
    <property type="entry name" value="MT"/>
    <property type="match status" value="1"/>
</dbReference>
<gene>
    <name evidence="9" type="ORF">ANN_27671</name>
</gene>
<dbReference type="InterPro" id="IPR024317">
    <property type="entry name" value="Dynein_heavy_chain_D4_dom"/>
</dbReference>
<evidence type="ECO:0000259" key="5">
    <source>
        <dbReference type="Pfam" id="PF12780"/>
    </source>
</evidence>
<dbReference type="PANTHER" id="PTHR22878:SF70">
    <property type="entry name" value="DYNEIN HEAVY CHAIN 2, AXONEMAL"/>
    <property type="match status" value="1"/>
</dbReference>
<dbReference type="Gene3D" id="1.10.8.720">
    <property type="entry name" value="Region D6 of dynein motor"/>
    <property type="match status" value="1"/>
</dbReference>
<dbReference type="InterPro" id="IPR041228">
    <property type="entry name" value="Dynein_C"/>
</dbReference>
<dbReference type="Gene3D" id="1.10.8.1220">
    <property type="match status" value="1"/>
</dbReference>
<reference evidence="9 10" key="1">
    <citation type="journal article" date="2022" name="Allergy">
        <title>Genome assembly and annotation of Periplaneta americana reveal a comprehensive cockroach allergen profile.</title>
        <authorList>
            <person name="Wang L."/>
            <person name="Xiong Q."/>
            <person name="Saelim N."/>
            <person name="Wang L."/>
            <person name="Nong W."/>
            <person name="Wan A.T."/>
            <person name="Shi M."/>
            <person name="Liu X."/>
            <person name="Cao Q."/>
            <person name="Hui J.H.L."/>
            <person name="Sookrung N."/>
            <person name="Leung T.F."/>
            <person name="Tungtrongchitr A."/>
            <person name="Tsui S.K.W."/>
        </authorList>
    </citation>
    <scope>NUCLEOTIDE SEQUENCE [LARGE SCALE GENOMIC DNA]</scope>
    <source>
        <strain evidence="9">PWHHKU_190912</strain>
    </source>
</reference>
<dbReference type="Pfam" id="PF12780">
    <property type="entry name" value="AAA_8"/>
    <property type="match status" value="1"/>
</dbReference>
<evidence type="ECO:0000313" key="9">
    <source>
        <dbReference type="EMBL" id="KAJ4426044.1"/>
    </source>
</evidence>
<feature type="domain" description="Dynein heavy chain AAA module D4" evidence="5">
    <location>
        <begin position="5"/>
        <end position="203"/>
    </location>
</feature>
<evidence type="ECO:0000259" key="4">
    <source>
        <dbReference type="Pfam" id="PF12777"/>
    </source>
</evidence>
<dbReference type="Gene3D" id="1.20.1270.280">
    <property type="match status" value="1"/>
</dbReference>
<evidence type="ECO:0000256" key="2">
    <source>
        <dbReference type="SAM" id="Coils"/>
    </source>
</evidence>
<evidence type="ECO:0000259" key="8">
    <source>
        <dbReference type="Pfam" id="PF18199"/>
    </source>
</evidence>
<sequence length="2009" mass="228714">MISGLNEWREDLKSVLKQAGGFGKETTFLITEGQMKEEAFLQDIDSLLNSGEVPNIYAIDEQQEILELVRLAAQGGNRKLDISALAVFSFFIARTKQKLHLMLCFSPVGASFRSRLRTYPSLVSCCTIDWFMTWPEESLEMVAKRYMTGVNVSTEIKDAAVVACKYFHVTAREVSDTFFNVEGRKTYITSAAYLELIRSFTELSNAKQEEILRANDRYVNGLDKLLFAADQLAVMQKELSELKPQLVEAAKSTNRMMKEIERETVKVSAASRQVRQDEKAANVQAAAAQQLKNECEADLAQAIPVLEDAIAALNTLKPTDITLVKSMKNPPDAIKLVMAAVCVMKNVKPDRIHDPATGRMVNDYWGPSKRILGDMYFLQSLKDFDKDNIPPAVMNKIRTEYLPKKDFKPSVVAKASSAAQGLCKWVIAMNMYDRVAKEVAPKKAKLEIAENEYNATMAVLKEKRTQLKQLEKELAELHRKLQEATERKDALESEVGHISAKIIRAEKLIGGLGGEKERWSAAADALQEDYNSLPGDILICCGVIGYLSAFTAPYRNSTVELWRKYILSLEIPCSKVFSFTKVLGVDIQIRAWNIAGLPRDTFSTENAIIWYADNNVHRLDWPAQSPDLNPIEHLWDELDQRLRSREMRPTSIVHLSAMLQEEWRRIPVDILHKLVESMLTGWLLLKQQEVVPRGSKRTKHCPITFWYSLLIDPQGQANKWLKQLEKANGLQIIRLSDAGYMKTIETAIEMGSSVILENVGEELDAPLEPLLKKQIYYQGGRHYMSLGDAVLCYDKAFRFYITTKLRNPHYMPEVYNIVTLVNFALTMEGLEDQLLGIFVAEERRDLEKLRQSLIVQSARNKEALNEVEENILITLSQTEGNILDNERAIEILDSSKVLSQEILAKEKEAKATAEAIDNFRHSFRPIAYRSAVLYYCLPDLPNVDPMYQYSLEWFIQLYCSAIRKRISRCFPGIDPPERTTVHKISNKLKTTGSVMSCAQLEQLPQDFLMKLVQQAGMLQHGKKVIAFRKQSYNVWSTISEDKLNRQEFQFLLTGGVSLENPRANPAHSWLPDKSWDELCRLDEVPAFRGTDVALHLLCVGFLTSFTNSLQEWHDYYDVQETEEAELPSPWEKTLSNFQKLIIVRVFRPDKLLASISWFIRTEMGDMFVKPPAFDLQKSYADSNCLCPLIFILSPGADPMASLLAFASKMKYGNRFNSVSLGQGQFHTLHPSPYPHFKCFSACPLLLPPAVHQMPDSFTPCACCHLLETAGPRSGVFYNIATTATSTTTTTAVIVVLQHVCGFLCKGPIAESLIESAQSEGAWVCLQNCHLAVSWMPVLERICESLDPANTNVDFRLWLTSYPSDKASVVLPVVLYGCETWTLTLREEHRLRVFENKVLRKIFGAKRDEVTGEWRKLHNTELHALYSSPDIIRNIKSRRLRWAGHVARMGESRNAYRVLVGRPEGKRSSGKPRRRWENNIKMDLREVEYDGRDWINLAQDRDRWRAYVRAAMNLRFPSSVLQFGVKMTNEPPTGLKQNLLRSFLSDPVKEPEFFHGCHTHERTFVRLLYALCFFHAIVQERRKFGPIGWNIPYGFNESDFNISVRQLQQGEPVPYEAVTYLTGECNYGGRVTDDWDRRTLNTILADFLNDDVVTDEAYLFCELGEEYGLPAESDYEHFIEQIRSLPDVPPPEAFGLHTNAGISRDLSYSRQFINSALLLQKGSAEVVGGKTDTFLYDIAKDILSKLPPDFDVEAVMVKYPVQYAESMNTVLVQEMERFNKLLRTVRASLEVLQKAVKGLVVISPDLEATADSLRVGKVPSLWANVSYPSLKPLASYVTDFLERINFLQKWSIEGKPSSFWLSGFFFTQAFLTGAMQNYARKYTIPIDHLQYDFQVLSVDEINKPPMDGVYIHGLFLDGARWDRKNTCLVESLPKILWCEMPIMWIIPVKKIDLQVRHRYVCPLYKTSERRGILSTTGHSTNYVLPILLDTDKPVAHWIKRGVALLCQLDD</sequence>
<dbReference type="PANTHER" id="PTHR22878">
    <property type="entry name" value="DYNEIN HEAVY CHAIN 6, AXONEMAL-LIKE-RELATED"/>
    <property type="match status" value="1"/>
</dbReference>
<dbReference type="Pfam" id="PF03028">
    <property type="entry name" value="Dynein_heavy"/>
    <property type="match status" value="2"/>
</dbReference>
<feature type="domain" description="Dynein heavy chain region D6 P-loop" evidence="3">
    <location>
        <begin position="1305"/>
        <end position="1368"/>
    </location>
</feature>
<dbReference type="Proteomes" id="UP001148838">
    <property type="component" value="Unassembled WGS sequence"/>
</dbReference>
<dbReference type="InterPro" id="IPR043160">
    <property type="entry name" value="Dynein_C_barrel"/>
</dbReference>
<dbReference type="SUPFAM" id="SSF52540">
    <property type="entry name" value="P-loop containing nucleoside triphosphate hydrolases"/>
    <property type="match status" value="1"/>
</dbReference>
<comment type="caution">
    <text evidence="9">The sequence shown here is derived from an EMBL/GenBank/DDBJ whole genome shotgun (WGS) entry which is preliminary data.</text>
</comment>
<dbReference type="Gene3D" id="6.10.140.1060">
    <property type="match status" value="1"/>
</dbReference>
<evidence type="ECO:0000256" key="1">
    <source>
        <dbReference type="ARBA" id="ARBA00008887"/>
    </source>
</evidence>
<dbReference type="Gene3D" id="3.30.420.10">
    <property type="entry name" value="Ribonuclease H-like superfamily/Ribonuclease H"/>
    <property type="match status" value="1"/>
</dbReference>
<dbReference type="InterPro" id="IPR004273">
    <property type="entry name" value="Dynein_heavy_D6_P-loop"/>
</dbReference>
<evidence type="ECO:0008006" key="11">
    <source>
        <dbReference type="Google" id="ProtNLM"/>
    </source>
</evidence>
<dbReference type="Pfam" id="PF18198">
    <property type="entry name" value="AAA_lid_11"/>
    <property type="match status" value="1"/>
</dbReference>
<comment type="similarity">
    <text evidence="1">Belongs to the dynein heavy chain family.</text>
</comment>
<accession>A0ABQ8RWF7</accession>
<dbReference type="Gene3D" id="1.20.920.20">
    <property type="match status" value="1"/>
</dbReference>
<organism evidence="9 10">
    <name type="scientific">Periplaneta americana</name>
    <name type="common">American cockroach</name>
    <name type="synonym">Blatta americana</name>
    <dbReference type="NCBI Taxonomy" id="6978"/>
    <lineage>
        <taxon>Eukaryota</taxon>
        <taxon>Metazoa</taxon>
        <taxon>Ecdysozoa</taxon>
        <taxon>Arthropoda</taxon>
        <taxon>Hexapoda</taxon>
        <taxon>Insecta</taxon>
        <taxon>Pterygota</taxon>
        <taxon>Neoptera</taxon>
        <taxon>Polyneoptera</taxon>
        <taxon>Dictyoptera</taxon>
        <taxon>Blattodea</taxon>
        <taxon>Blattoidea</taxon>
        <taxon>Blattidae</taxon>
        <taxon>Blattinae</taxon>
        <taxon>Periplaneta</taxon>
    </lineage>
</organism>
<evidence type="ECO:0000259" key="7">
    <source>
        <dbReference type="Pfam" id="PF18198"/>
    </source>
</evidence>
<dbReference type="Pfam" id="PF18199">
    <property type="entry name" value="Dynein_C"/>
    <property type="match status" value="1"/>
</dbReference>
<feature type="domain" description="Dynein heavy chain ATP-binding dynein motor region" evidence="6">
    <location>
        <begin position="707"/>
        <end position="902"/>
    </location>
</feature>
<keyword evidence="2" id="KW-0175">Coiled coil</keyword>
<feature type="domain" description="Dynein heavy chain AAA lid" evidence="7">
    <location>
        <begin position="1565"/>
        <end position="1699"/>
    </location>
</feature>
<evidence type="ECO:0000259" key="3">
    <source>
        <dbReference type="Pfam" id="PF03028"/>
    </source>
</evidence>
<feature type="coiled-coil region" evidence="2">
    <location>
        <begin position="443"/>
        <end position="501"/>
    </location>
</feature>
<keyword evidence="10" id="KW-1185">Reference proteome</keyword>
<dbReference type="InterPro" id="IPR026983">
    <property type="entry name" value="DHC"/>
</dbReference>
<dbReference type="InterPro" id="IPR042219">
    <property type="entry name" value="AAA_lid_11_sf"/>
</dbReference>
<evidence type="ECO:0000259" key="6">
    <source>
        <dbReference type="Pfam" id="PF12781"/>
    </source>
</evidence>
<name>A0ABQ8RWF7_PERAM</name>
<evidence type="ECO:0000313" key="10">
    <source>
        <dbReference type="Proteomes" id="UP001148838"/>
    </source>
</evidence>
<dbReference type="InterPro" id="IPR035706">
    <property type="entry name" value="AAA_9"/>
</dbReference>
<dbReference type="InterPro" id="IPR041658">
    <property type="entry name" value="AAA_lid_11"/>
</dbReference>
<dbReference type="EMBL" id="JAJSOF020000041">
    <property type="protein sequence ID" value="KAJ4426044.1"/>
    <property type="molecule type" value="Genomic_DNA"/>
</dbReference>
<dbReference type="Pfam" id="PF12781">
    <property type="entry name" value="AAA_9"/>
    <property type="match status" value="1"/>
</dbReference>
<dbReference type="InterPro" id="IPR024743">
    <property type="entry name" value="Dynein_HC_stalk"/>
</dbReference>
<protein>
    <recommendedName>
        <fullName evidence="11">Dynein heavy chain</fullName>
    </recommendedName>
</protein>
<dbReference type="Gene3D" id="3.40.50.300">
    <property type="entry name" value="P-loop containing nucleotide triphosphate hydrolases"/>
    <property type="match status" value="4"/>
</dbReference>